<dbReference type="RefSeq" id="WP_122204697.1">
    <property type="nucleotide sequence ID" value="NZ_QSII01000019.1"/>
</dbReference>
<name>A0A3R6EY58_9BACT</name>
<sequence length="75" mass="8918">MYKILERDEFGNPHEVIYTNDFRVIGKFNDKGEPMFVTIKDPEGNLVYKGTIEMDIYQYFQKYLETGKTIKSKEL</sequence>
<protein>
    <submittedName>
        <fullName evidence="1">Uncharacterized protein</fullName>
    </submittedName>
</protein>
<comment type="caution">
    <text evidence="1">The sequence shown here is derived from an EMBL/GenBank/DDBJ whole genome shotgun (WGS) entry which is preliminary data.</text>
</comment>
<organism evidence="1 2">
    <name type="scientific">Parabacteroides merdae</name>
    <dbReference type="NCBI Taxonomy" id="46503"/>
    <lineage>
        <taxon>Bacteria</taxon>
        <taxon>Pseudomonadati</taxon>
        <taxon>Bacteroidota</taxon>
        <taxon>Bacteroidia</taxon>
        <taxon>Bacteroidales</taxon>
        <taxon>Tannerellaceae</taxon>
        <taxon>Parabacteroides</taxon>
    </lineage>
</organism>
<accession>A0A3R6EY58</accession>
<reference evidence="1 2" key="1">
    <citation type="submission" date="2018-08" db="EMBL/GenBank/DDBJ databases">
        <title>A genome reference for cultivated species of the human gut microbiota.</title>
        <authorList>
            <person name="Zou Y."/>
            <person name="Xue W."/>
            <person name="Luo G."/>
        </authorList>
    </citation>
    <scope>NUCLEOTIDE SEQUENCE [LARGE SCALE GENOMIC DNA]</scope>
    <source>
        <strain evidence="1 2">AM34-17</strain>
    </source>
</reference>
<evidence type="ECO:0000313" key="2">
    <source>
        <dbReference type="Proteomes" id="UP000286260"/>
    </source>
</evidence>
<dbReference type="Proteomes" id="UP000286260">
    <property type="component" value="Unassembled WGS sequence"/>
</dbReference>
<gene>
    <name evidence="1" type="ORF">DW828_13655</name>
</gene>
<dbReference type="EMBL" id="QSII01000019">
    <property type="protein sequence ID" value="RHC83072.1"/>
    <property type="molecule type" value="Genomic_DNA"/>
</dbReference>
<proteinExistence type="predicted"/>
<evidence type="ECO:0000313" key="1">
    <source>
        <dbReference type="EMBL" id="RHC83072.1"/>
    </source>
</evidence>
<dbReference type="AlphaFoldDB" id="A0A3R6EY58"/>